<sequence>MTMQKTKFKHQGADVEIYGYEGEYIFKTIKSAKNFYEIDLLELLSESFSCPEGSVIDVGANIGNHTVYFGKICSRKVVAFEPVLQNIEVLKKNVQANDIEDLVTIHARGCWSSGRQLFFKQVIENNGGTFTVGSEGEEAGVVALDDAIDENEEIALIKIDVEGSEIEVLRGAEKLISRCRPVLSIELQSSPQTAEVVRFLEEQEYGVYAIRGRSDNYICLPLDSLDPRVSIHGSKVEVEDRRQNKRDLSRIIGLLTTVSSRTEALKEIDGHSLKNVIELMHQFDSSIKQIVAMSGRTDRALQGLDTLGLEGKRTQILLGDVRLDLRQARDTLSDGLLEVARDIKSGVQTVLNQLDSQDMYGPFSYLEMQNQELHEGIKDLEDSLIKCEASTARNAFSLSEVSAQLDRISAAVLGLGRESQSIHEQLEQLMELERESRSSRSGGTHRPVPGDVVSNCAGPGYGSVAEDGEFAKVGTAIGLVSAKLDRLASRLTKDQVTGRPKGLHHSPEGSYPEVLIALGEVAVLLKDQRAAVQRVIDAGLLSKDSSDLHLDQNISEYTSILEKCLRELKDSLDEALAPVGVGGSSSSDSALIEDDLKKALNAYVNLSNRYELKNPDDWGTLHSLKGLKRAFKSDGAGELVDEALGRISEKDGNAASPPVSASGSAVSGEPGSTVYRLPMEARGRRSDRVRVGIASMPGREAGLATVVSILHQQADEIFVYLNGMEEIPPALPSFPNVRYVFGPDLGDRGKFAFLEGFNGYYLTCDDDIAYAPFHVDSLIDGIERYNREAVVGWHGSIFKPGFEKFYDAQSRQVLSFRFLRGRDTPVHLLGTGVCGFHTDTLRISLDDFIYPNMADAFVAVAAKEQGVPMVVLKHGKDDATPIEVGPSISTVSLGRDVDKNGGLDVAATVTDIVKKNQPWSTLEAEQKYHREVFSVGLVGRTSKERWKKGGILKSSHLTVQALKRFGVETFLEDIEVGDPIGFNGAEPSIVLVYVGDPERPDFTEVEKVVAHHARLGRHVVINLSLNGKERRNQLIVTMIKRWRNQFGNIIRLMVFTEAAKNLAQLAPIREAIVVIPKTIELPDAPMANFYHSEGIFLGDIAKLNDDSLCGIPAREWIASIRKVLPGVPLYTVKQYKPKVDQKLDVDEIWPFLTKGQFGEQISRTRLMISLVKYATFEMVPLEVSALGIPVLYPDMPQSLSEYLGLSGVSISTPEDLELILPSIYHDPLVWRSLSQSGVERATSSELNRTSGQTYLQLLRLIRENA</sequence>
<dbReference type="PANTHER" id="PTHR34203:SF15">
    <property type="entry name" value="SLL1173 PROTEIN"/>
    <property type="match status" value="1"/>
</dbReference>
<feature type="compositionally biased region" description="Low complexity" evidence="1">
    <location>
        <begin position="654"/>
        <end position="672"/>
    </location>
</feature>
<evidence type="ECO:0000259" key="2">
    <source>
        <dbReference type="Pfam" id="PF05050"/>
    </source>
</evidence>
<reference evidence="4" key="1">
    <citation type="submission" date="2022-11" db="EMBL/GenBank/DDBJ databases">
        <title>Corynebacterium sp. isolated from Penguins.</title>
        <authorList>
            <person name="Sedlar K."/>
            <person name="Svec P."/>
        </authorList>
    </citation>
    <scope>NUCLEOTIDE SEQUENCE</scope>
    <source>
        <strain evidence="3">P7003</strain>
        <strain evidence="4">P7374</strain>
    </source>
</reference>
<dbReference type="InterPro" id="IPR029063">
    <property type="entry name" value="SAM-dependent_MTases_sf"/>
</dbReference>
<evidence type="ECO:0000256" key="1">
    <source>
        <dbReference type="SAM" id="MobiDB-lite"/>
    </source>
</evidence>
<dbReference type="AlphaFoldDB" id="A0A9Q4GJF8"/>
<protein>
    <submittedName>
        <fullName evidence="4">FkbM family methyltransferase</fullName>
    </submittedName>
</protein>
<comment type="caution">
    <text evidence="4">The sequence shown here is derived from an EMBL/GenBank/DDBJ whole genome shotgun (WGS) entry which is preliminary data.</text>
</comment>
<evidence type="ECO:0000313" key="3">
    <source>
        <dbReference type="EMBL" id="MCX7445786.1"/>
    </source>
</evidence>
<feature type="region of interest" description="Disordered" evidence="1">
    <location>
        <begin position="433"/>
        <end position="454"/>
    </location>
</feature>
<gene>
    <name evidence="3" type="ORF">OS125_11140</name>
    <name evidence="4" type="ORF">OS129_10950</name>
</gene>
<dbReference type="EMBL" id="JAPMKV010000009">
    <property type="protein sequence ID" value="MCX7445786.1"/>
    <property type="molecule type" value="Genomic_DNA"/>
</dbReference>
<dbReference type="GO" id="GO:0008168">
    <property type="term" value="F:methyltransferase activity"/>
    <property type="evidence" value="ECO:0007669"/>
    <property type="project" value="UniProtKB-KW"/>
</dbReference>
<feature type="region of interest" description="Disordered" evidence="1">
    <location>
        <begin position="649"/>
        <end position="672"/>
    </location>
</feature>
<dbReference type="Proteomes" id="UP001081709">
    <property type="component" value="Unassembled WGS sequence"/>
</dbReference>
<dbReference type="EMBL" id="JAPMKU010000007">
    <property type="protein sequence ID" value="MCX7469383.1"/>
    <property type="molecule type" value="Genomic_DNA"/>
</dbReference>
<feature type="domain" description="Methyltransferase FkbM" evidence="2">
    <location>
        <begin position="57"/>
        <end position="205"/>
    </location>
</feature>
<keyword evidence="4" id="KW-0489">Methyltransferase</keyword>
<evidence type="ECO:0000313" key="4">
    <source>
        <dbReference type="EMBL" id="MCX7469383.1"/>
    </source>
</evidence>
<name>A0A9Q4GJF8_9CORY</name>
<dbReference type="RefSeq" id="WP_248168401.1">
    <property type="nucleotide sequence ID" value="NZ_JALNJA010000004.1"/>
</dbReference>
<keyword evidence="6" id="KW-1185">Reference proteome</keyword>
<keyword evidence="4" id="KW-0808">Transferase</keyword>
<dbReference type="Pfam" id="PF05050">
    <property type="entry name" value="Methyltransf_21"/>
    <property type="match status" value="1"/>
</dbReference>
<accession>A0A9Q4GJF8</accession>
<proteinExistence type="predicted"/>
<dbReference type="Gene3D" id="3.40.50.150">
    <property type="entry name" value="Vaccinia Virus protein VP39"/>
    <property type="match status" value="1"/>
</dbReference>
<dbReference type="Proteomes" id="UP001071478">
    <property type="component" value="Unassembled WGS sequence"/>
</dbReference>
<dbReference type="SUPFAM" id="SSF53335">
    <property type="entry name" value="S-adenosyl-L-methionine-dependent methyltransferases"/>
    <property type="match status" value="1"/>
</dbReference>
<dbReference type="InterPro" id="IPR052514">
    <property type="entry name" value="SAM-dependent_MTase"/>
</dbReference>
<dbReference type="InterPro" id="IPR006342">
    <property type="entry name" value="FkbM_mtfrase"/>
</dbReference>
<evidence type="ECO:0000313" key="5">
    <source>
        <dbReference type="Proteomes" id="UP001071478"/>
    </source>
</evidence>
<organism evidence="4 5">
    <name type="scientific">Corynebacterium pygosceleis</name>
    <dbReference type="NCBI Taxonomy" id="2800406"/>
    <lineage>
        <taxon>Bacteria</taxon>
        <taxon>Bacillati</taxon>
        <taxon>Actinomycetota</taxon>
        <taxon>Actinomycetes</taxon>
        <taxon>Mycobacteriales</taxon>
        <taxon>Corynebacteriaceae</taxon>
        <taxon>Corynebacterium</taxon>
    </lineage>
</organism>
<evidence type="ECO:0000313" key="6">
    <source>
        <dbReference type="Proteomes" id="UP001081709"/>
    </source>
</evidence>
<dbReference type="NCBIfam" id="TIGR01444">
    <property type="entry name" value="fkbM_fam"/>
    <property type="match status" value="1"/>
</dbReference>
<dbReference type="PANTHER" id="PTHR34203">
    <property type="entry name" value="METHYLTRANSFERASE, FKBM FAMILY PROTEIN"/>
    <property type="match status" value="1"/>
</dbReference>
<dbReference type="GO" id="GO:0032259">
    <property type="term" value="P:methylation"/>
    <property type="evidence" value="ECO:0007669"/>
    <property type="project" value="UniProtKB-KW"/>
</dbReference>